<evidence type="ECO:0000313" key="1">
    <source>
        <dbReference type="EMBL" id="GIU41037.1"/>
    </source>
</evidence>
<dbReference type="Proteomes" id="UP000773469">
    <property type="component" value="Unassembled WGS sequence"/>
</dbReference>
<evidence type="ECO:0000313" key="2">
    <source>
        <dbReference type="Proteomes" id="UP000773469"/>
    </source>
</evidence>
<accession>A0ABQ4P0L5</accession>
<protein>
    <submittedName>
        <fullName evidence="1">Uncharacterized protein</fullName>
    </submittedName>
</protein>
<organism evidence="1 2">
    <name type="scientific">Shewanella colwelliana</name>
    <name type="common">Alteromonas colwelliana</name>
    <dbReference type="NCBI Taxonomy" id="23"/>
    <lineage>
        <taxon>Bacteria</taxon>
        <taxon>Pseudomonadati</taxon>
        <taxon>Pseudomonadota</taxon>
        <taxon>Gammaproteobacteria</taxon>
        <taxon>Alteromonadales</taxon>
        <taxon>Shewanellaceae</taxon>
        <taxon>Shewanella</taxon>
    </lineage>
</organism>
<keyword evidence="2" id="KW-1185">Reference proteome</keyword>
<dbReference type="EMBL" id="BPEU01000013">
    <property type="protein sequence ID" value="GIU41037.1"/>
    <property type="molecule type" value="Genomic_DNA"/>
</dbReference>
<name>A0ABQ4P0L5_SHECO</name>
<reference evidence="1 2" key="1">
    <citation type="submission" date="2021-05" db="EMBL/GenBank/DDBJ databases">
        <title>Molecular characterization for Shewanella algae harboring chromosomal blaOXA-55-like strains isolated from clinical and environment sample.</title>
        <authorList>
            <person name="Ohama Y."/>
            <person name="Aoki K."/>
            <person name="Harada S."/>
            <person name="Moriya K."/>
            <person name="Ishii Y."/>
            <person name="Tateda K."/>
        </authorList>
    </citation>
    <scope>NUCLEOTIDE SEQUENCE [LARGE SCALE GENOMIC DNA]</scope>
    <source>
        <strain evidence="1 2">MBTL60-118</strain>
    </source>
</reference>
<gene>
    <name evidence="1" type="ORF">TUM3794_20500</name>
</gene>
<sequence>MTVIVTGAQYLQPIGTPAYIFFVFENSYVLERPIHKPLKNNDKHLRSTFRYLEIIFLASRDHVFGN</sequence>
<proteinExistence type="predicted"/>
<comment type="caution">
    <text evidence="1">The sequence shown here is derived from an EMBL/GenBank/DDBJ whole genome shotgun (WGS) entry which is preliminary data.</text>
</comment>